<comment type="caution">
    <text evidence="2">The sequence shown here is derived from an EMBL/GenBank/DDBJ whole genome shotgun (WGS) entry which is preliminary data.</text>
</comment>
<sequence length="171" mass="19384">MFIGRPWLHENAVVPSTWYQCFKYYRNGIVKKVLGDNKLFTEAESHFAYAKYYIEDAKKGNEVLPPKEPKSCNNQNTRKNDSSTLEVELSKGITVPLTQINMKQPSKAPLKGFVPSTQEKEEGHETLAIDEKGYDPKEKLSLGKLHPKATGKKLHELNATQIMLKEKGHAI</sequence>
<dbReference type="AlphaFoldDB" id="A0AAW2P271"/>
<accession>A0AAW2P271</accession>
<evidence type="ECO:0000313" key="2">
    <source>
        <dbReference type="EMBL" id="KAL0350074.1"/>
    </source>
</evidence>
<proteinExistence type="predicted"/>
<reference evidence="2" key="2">
    <citation type="journal article" date="2024" name="Plant">
        <title>Genomic evolution and insights into agronomic trait innovations of Sesamum species.</title>
        <authorList>
            <person name="Miao H."/>
            <person name="Wang L."/>
            <person name="Qu L."/>
            <person name="Liu H."/>
            <person name="Sun Y."/>
            <person name="Le M."/>
            <person name="Wang Q."/>
            <person name="Wei S."/>
            <person name="Zheng Y."/>
            <person name="Lin W."/>
            <person name="Duan Y."/>
            <person name="Cao H."/>
            <person name="Xiong S."/>
            <person name="Wang X."/>
            <person name="Wei L."/>
            <person name="Li C."/>
            <person name="Ma Q."/>
            <person name="Ju M."/>
            <person name="Zhao R."/>
            <person name="Li G."/>
            <person name="Mu C."/>
            <person name="Tian Q."/>
            <person name="Mei H."/>
            <person name="Zhang T."/>
            <person name="Gao T."/>
            <person name="Zhang H."/>
        </authorList>
    </citation>
    <scope>NUCLEOTIDE SEQUENCE</scope>
    <source>
        <strain evidence="2">G02</strain>
    </source>
</reference>
<feature type="region of interest" description="Disordered" evidence="1">
    <location>
        <begin position="66"/>
        <end position="85"/>
    </location>
</feature>
<evidence type="ECO:0000256" key="1">
    <source>
        <dbReference type="SAM" id="MobiDB-lite"/>
    </source>
</evidence>
<name>A0AAW2P271_SESRA</name>
<protein>
    <submittedName>
        <fullName evidence="2">Uncharacterized protein</fullName>
    </submittedName>
</protein>
<reference evidence="2" key="1">
    <citation type="submission" date="2020-06" db="EMBL/GenBank/DDBJ databases">
        <authorList>
            <person name="Li T."/>
            <person name="Hu X."/>
            <person name="Zhang T."/>
            <person name="Song X."/>
            <person name="Zhang H."/>
            <person name="Dai N."/>
            <person name="Sheng W."/>
            <person name="Hou X."/>
            <person name="Wei L."/>
        </authorList>
    </citation>
    <scope>NUCLEOTIDE SEQUENCE</scope>
    <source>
        <strain evidence="2">G02</strain>
        <tissue evidence="2">Leaf</tissue>
    </source>
</reference>
<dbReference type="EMBL" id="JACGWJ010000018">
    <property type="protein sequence ID" value="KAL0350074.1"/>
    <property type="molecule type" value="Genomic_DNA"/>
</dbReference>
<feature type="compositionally biased region" description="Polar residues" evidence="1">
    <location>
        <begin position="71"/>
        <end position="85"/>
    </location>
</feature>
<organism evidence="2">
    <name type="scientific">Sesamum radiatum</name>
    <name type="common">Black benniseed</name>
    <dbReference type="NCBI Taxonomy" id="300843"/>
    <lineage>
        <taxon>Eukaryota</taxon>
        <taxon>Viridiplantae</taxon>
        <taxon>Streptophyta</taxon>
        <taxon>Embryophyta</taxon>
        <taxon>Tracheophyta</taxon>
        <taxon>Spermatophyta</taxon>
        <taxon>Magnoliopsida</taxon>
        <taxon>eudicotyledons</taxon>
        <taxon>Gunneridae</taxon>
        <taxon>Pentapetalae</taxon>
        <taxon>asterids</taxon>
        <taxon>lamiids</taxon>
        <taxon>Lamiales</taxon>
        <taxon>Pedaliaceae</taxon>
        <taxon>Sesamum</taxon>
    </lineage>
</organism>
<gene>
    <name evidence="2" type="ORF">Sradi_4156600</name>
</gene>